<sequence>MVATIMQYEELFGHTENDVIAFGRCNCVPSARCLPNFTFEICLGWDNI</sequence>
<dbReference type="AlphaFoldDB" id="F2NX92"/>
<evidence type="ECO:0000313" key="2">
    <source>
        <dbReference type="Proteomes" id="UP000006852"/>
    </source>
</evidence>
<evidence type="ECO:0000313" key="1">
    <source>
        <dbReference type="EMBL" id="AEB13705.1"/>
    </source>
</evidence>
<accession>F2NX92</accession>
<keyword evidence="2" id="KW-1185">Reference proteome</keyword>
<dbReference type="STRING" id="869209.Tresu_0774"/>
<dbReference type="GeneID" id="302999953"/>
<organism evidence="1 2">
    <name type="scientific">Treponema succinifaciens (strain ATCC 33096 / DSM 2489 / 6091)</name>
    <dbReference type="NCBI Taxonomy" id="869209"/>
    <lineage>
        <taxon>Bacteria</taxon>
        <taxon>Pseudomonadati</taxon>
        <taxon>Spirochaetota</taxon>
        <taxon>Spirochaetia</taxon>
        <taxon>Spirochaetales</taxon>
        <taxon>Treponemataceae</taxon>
        <taxon>Treponema</taxon>
    </lineage>
</organism>
<reference evidence="1 2" key="1">
    <citation type="journal article" date="2011" name="Stand. Genomic Sci.">
        <title>Complete genome sequence of Treponema succinifaciens type strain (6091).</title>
        <authorList>
            <person name="Han C."/>
            <person name="Gronow S."/>
            <person name="Teshima H."/>
            <person name="Lapidus A."/>
            <person name="Nolan M."/>
            <person name="Lucas S."/>
            <person name="Hammon N."/>
            <person name="Deshpande S."/>
            <person name="Cheng J.F."/>
            <person name="Zeytun A."/>
            <person name="Tapia R."/>
            <person name="Goodwin L."/>
            <person name="Pitluck S."/>
            <person name="Liolios K."/>
            <person name="Pagani I."/>
            <person name="Ivanova N."/>
            <person name="Mavromatis K."/>
            <person name="Mikhailova N."/>
            <person name="Huntemann M."/>
            <person name="Pati A."/>
            <person name="Chen A."/>
            <person name="Palaniappan K."/>
            <person name="Land M."/>
            <person name="Hauser L."/>
            <person name="Brambilla E.M."/>
            <person name="Rohde M."/>
            <person name="Goker M."/>
            <person name="Woyke T."/>
            <person name="Bristow J."/>
            <person name="Eisen J.A."/>
            <person name="Markowitz V."/>
            <person name="Hugenholtz P."/>
            <person name="Kyrpides N.C."/>
            <person name="Klenk H.P."/>
            <person name="Detter J.C."/>
        </authorList>
    </citation>
    <scope>NUCLEOTIDE SEQUENCE [LARGE SCALE GENOMIC DNA]</scope>
    <source>
        <strain evidence="2">ATCC 33096 / DSM 2489 / 6091</strain>
    </source>
</reference>
<dbReference type="EMBL" id="CP002631">
    <property type="protein sequence ID" value="AEB13705.1"/>
    <property type="molecule type" value="Genomic_DNA"/>
</dbReference>
<dbReference type="HOGENOM" id="CLU_3159048_0_0_12"/>
<name>F2NX92_TRES6</name>
<dbReference type="KEGG" id="tsu:Tresu_0774"/>
<proteinExistence type="predicted"/>
<protein>
    <submittedName>
        <fullName evidence="1">Uncharacterized protein</fullName>
    </submittedName>
</protein>
<gene>
    <name evidence="1" type="ordered locus">Tresu_0774</name>
</gene>
<dbReference type="Proteomes" id="UP000006852">
    <property type="component" value="Chromosome"/>
</dbReference>
<reference evidence="2" key="2">
    <citation type="submission" date="2011-04" db="EMBL/GenBank/DDBJ databases">
        <title>The complete genome of chromosome of Treponema succinifaciens DSM 2489.</title>
        <authorList>
            <person name="Lucas S."/>
            <person name="Copeland A."/>
            <person name="Lapidus A."/>
            <person name="Bruce D."/>
            <person name="Goodwin L."/>
            <person name="Pitluck S."/>
            <person name="Peters L."/>
            <person name="Kyrpides N."/>
            <person name="Mavromatis K."/>
            <person name="Ivanova N."/>
            <person name="Ovchinnikova G."/>
            <person name="Teshima H."/>
            <person name="Detter J.C."/>
            <person name="Tapia R."/>
            <person name="Han C."/>
            <person name="Land M."/>
            <person name="Hauser L."/>
            <person name="Markowitz V."/>
            <person name="Cheng J.-F."/>
            <person name="Hugenholtz P."/>
            <person name="Woyke T."/>
            <person name="Wu D."/>
            <person name="Gronow S."/>
            <person name="Wellnitz S."/>
            <person name="Brambilla E."/>
            <person name="Klenk H.-P."/>
            <person name="Eisen J.A."/>
        </authorList>
    </citation>
    <scope>NUCLEOTIDE SEQUENCE [LARGE SCALE GENOMIC DNA]</scope>
    <source>
        <strain evidence="2">ATCC 33096 / DSM 2489 / 6091</strain>
    </source>
</reference>
<dbReference type="RefSeq" id="WP_013701002.1">
    <property type="nucleotide sequence ID" value="NC_015385.1"/>
</dbReference>